<dbReference type="OrthoDB" id="9812187at2"/>
<dbReference type="STRING" id="1150625.Q75_06270"/>
<dbReference type="Gene3D" id="3.40.1550.10">
    <property type="entry name" value="CheC-like"/>
    <property type="match status" value="1"/>
</dbReference>
<keyword evidence="1" id="KW-0145">Chemotaxis</keyword>
<evidence type="ECO:0000313" key="4">
    <source>
        <dbReference type="EMBL" id="KUP07129.1"/>
    </source>
</evidence>
<feature type="domain" description="CheC-like protein" evidence="3">
    <location>
        <begin position="10"/>
        <end position="45"/>
    </location>
</feature>
<organism evidence="4 5">
    <name type="scientific">Bacillus coahuilensis p1.1.43</name>
    <dbReference type="NCBI Taxonomy" id="1150625"/>
    <lineage>
        <taxon>Bacteria</taxon>
        <taxon>Bacillati</taxon>
        <taxon>Bacillota</taxon>
        <taxon>Bacilli</taxon>
        <taxon>Bacillales</taxon>
        <taxon>Bacillaceae</taxon>
        <taxon>Bacillus</taxon>
    </lineage>
</organism>
<feature type="domain" description="CheC-like protein" evidence="3">
    <location>
        <begin position="111"/>
        <end position="148"/>
    </location>
</feature>
<name>A0A147K9M6_9BACI</name>
<dbReference type="InterPro" id="IPR007597">
    <property type="entry name" value="CheC"/>
</dbReference>
<evidence type="ECO:0000256" key="2">
    <source>
        <dbReference type="ARBA" id="ARBA00022801"/>
    </source>
</evidence>
<dbReference type="EMBL" id="LDYG01000024">
    <property type="protein sequence ID" value="KUP07129.1"/>
    <property type="molecule type" value="Genomic_DNA"/>
</dbReference>
<dbReference type="CDD" id="cd17909">
    <property type="entry name" value="CheC_ClassI"/>
    <property type="match status" value="1"/>
</dbReference>
<dbReference type="GO" id="GO:0006935">
    <property type="term" value="P:chemotaxis"/>
    <property type="evidence" value="ECO:0007669"/>
    <property type="project" value="UniProtKB-KW"/>
</dbReference>
<dbReference type="Pfam" id="PF04509">
    <property type="entry name" value="CheC"/>
    <property type="match status" value="2"/>
</dbReference>
<evidence type="ECO:0000313" key="5">
    <source>
        <dbReference type="Proteomes" id="UP000074108"/>
    </source>
</evidence>
<keyword evidence="5" id="KW-1185">Reference proteome</keyword>
<dbReference type="RefSeq" id="WP_059350767.1">
    <property type="nucleotide sequence ID" value="NZ_LDYG01000024.1"/>
</dbReference>
<gene>
    <name evidence="4" type="ORF">Q75_06270</name>
</gene>
<dbReference type="Proteomes" id="UP000074108">
    <property type="component" value="Unassembled WGS sequence"/>
</dbReference>
<dbReference type="SUPFAM" id="SSF103039">
    <property type="entry name" value="CheC-like"/>
    <property type="match status" value="1"/>
</dbReference>
<protein>
    <submittedName>
        <fullName evidence="4">Chemotaxis protein CheY</fullName>
    </submittedName>
</protein>
<sequence>MINNLTITNLHLDILKEIGNIGAGNAATALSTLLRKKVDMNIPDVRMVSFDEMMELAGGAENIAVSVFLRVEGEAPGSMFFVLPLEEASRFIQILTNDETFEFSNPPYSEIGLSAMHELGNILSGSYLSALSDFTKLHIYPSVPSLSIDMIGALLSYGLIEISTYSDRVIVIDTALEEVDGETNTRIQGHFFLLPDPNSFETIFSSLGVSS</sequence>
<dbReference type="AlphaFoldDB" id="A0A147K9M6"/>
<comment type="caution">
    <text evidence="4">The sequence shown here is derived from an EMBL/GenBank/DDBJ whole genome shotgun (WGS) entry which is preliminary data.</text>
</comment>
<dbReference type="InterPro" id="IPR050992">
    <property type="entry name" value="CheZ_family_phosphatases"/>
</dbReference>
<dbReference type="PANTHER" id="PTHR43693">
    <property type="entry name" value="PROTEIN PHOSPHATASE CHEZ"/>
    <property type="match status" value="1"/>
</dbReference>
<proteinExistence type="predicted"/>
<reference evidence="4 5" key="1">
    <citation type="journal article" date="2016" name="Front. Microbiol.">
        <title>Microevolution Analysis of Bacillus coahuilensis Unveils Differences in Phosphorus Acquisition Strategies and Their Regulation.</title>
        <authorList>
            <person name="Gomez-Lunar Z."/>
            <person name="Hernandez-Gonzalez I."/>
            <person name="Rodriguez-Torres M.D."/>
            <person name="Souza V."/>
            <person name="Olmedo-Alvarez G."/>
        </authorList>
    </citation>
    <scope>NUCLEOTIDE SEQUENCE [LARGE SCALE GENOMIC DNA]</scope>
    <source>
        <strain evidence="5">p1.1.43</strain>
    </source>
</reference>
<dbReference type="PATRIC" id="fig|1150625.3.peg.1311"/>
<accession>A0A147K9M6</accession>
<dbReference type="InterPro" id="IPR028976">
    <property type="entry name" value="CheC-like_sf"/>
</dbReference>
<keyword evidence="2" id="KW-0378">Hydrolase</keyword>
<dbReference type="GO" id="GO:0016787">
    <property type="term" value="F:hydrolase activity"/>
    <property type="evidence" value="ECO:0007669"/>
    <property type="project" value="UniProtKB-KW"/>
</dbReference>
<dbReference type="PANTHER" id="PTHR43693:SF1">
    <property type="entry name" value="PROTEIN PHOSPHATASE CHEZ"/>
    <property type="match status" value="1"/>
</dbReference>
<evidence type="ECO:0000259" key="3">
    <source>
        <dbReference type="Pfam" id="PF04509"/>
    </source>
</evidence>
<evidence type="ECO:0000256" key="1">
    <source>
        <dbReference type="ARBA" id="ARBA00022500"/>
    </source>
</evidence>